<evidence type="ECO:0000256" key="4">
    <source>
        <dbReference type="SAM" id="SignalP"/>
    </source>
</evidence>
<dbReference type="InterPro" id="IPR013783">
    <property type="entry name" value="Ig-like_fold"/>
</dbReference>
<dbReference type="Proteomes" id="UP001210231">
    <property type="component" value="Unassembled WGS sequence"/>
</dbReference>
<dbReference type="EMBL" id="JAQGEF010000006">
    <property type="protein sequence ID" value="MDA3614496.1"/>
    <property type="molecule type" value="Genomic_DNA"/>
</dbReference>
<sequence>MKKIILSSCLAFTMIAAVAQAPTGYYNHAAGKTCAELKTALKNIIDDEINSFTGDTYKSVTKDYKDLPAQYVLTDIKLRELNAGQPGYSQYVIWDIYSDKPGPNNDPYNFTPGTNACGSYGKEGDCYNREHTFPASWFNDQSPMYSDYIHILPTDGSVNGIRSNFRYGKVGTATKTSLNGSKLGPSSVAGISGTVFEPIDEYKGDVARIYFYMVTRYEDKLATFKGYNTDGALTLTGNKFPAIEKEYLALMYQWHLADPVSDKERTRNNGTFSFQNNRNPFVDNPEYVNLIWGAGCASLPVDFVQLSGSLHNNVIALTWDVKNEQQLKSYVVERSFNGETFHAIGEVAARGAHQYNYNDDIKQLDGRRIYYRIKKVDIDGAIGYSAIFSVHVPLTRSGLSVYPNPSNGQFTLALETAAKNAKLVVSDLKGAIIHTQVIPANQTQVQLNLNKLASGTYLVKVFKDGESIQTKIQVIN</sequence>
<feature type="chain" id="PRO_5046468674" evidence="4">
    <location>
        <begin position="22"/>
        <end position="476"/>
    </location>
</feature>
<comment type="similarity">
    <text evidence="1">Belongs to the EndA/NucM nuclease family.</text>
</comment>
<keyword evidence="4" id="KW-0732">Signal</keyword>
<organism evidence="6 7">
    <name type="scientific">Polluticaenibacter yanchengensis</name>
    <dbReference type="NCBI Taxonomy" id="3014562"/>
    <lineage>
        <taxon>Bacteria</taxon>
        <taxon>Pseudomonadati</taxon>
        <taxon>Bacteroidota</taxon>
        <taxon>Chitinophagia</taxon>
        <taxon>Chitinophagales</taxon>
        <taxon>Chitinophagaceae</taxon>
        <taxon>Polluticaenibacter</taxon>
    </lineage>
</organism>
<comment type="caution">
    <text evidence="6">The sequence shown here is derived from an EMBL/GenBank/DDBJ whole genome shotgun (WGS) entry which is preliminary data.</text>
</comment>
<keyword evidence="6" id="KW-0255">Endonuclease</keyword>
<keyword evidence="2" id="KW-0540">Nuclease</keyword>
<evidence type="ECO:0000256" key="3">
    <source>
        <dbReference type="ARBA" id="ARBA00022801"/>
    </source>
</evidence>
<dbReference type="RefSeq" id="WP_407030822.1">
    <property type="nucleotide sequence ID" value="NZ_JAQGEF010000006.1"/>
</dbReference>
<dbReference type="SUPFAM" id="SSF54060">
    <property type="entry name" value="His-Me finger endonucleases"/>
    <property type="match status" value="1"/>
</dbReference>
<dbReference type="PANTHER" id="PTHR33607:SF2">
    <property type="entry name" value="ENDONUCLEASE-1"/>
    <property type="match status" value="1"/>
</dbReference>
<keyword evidence="7" id="KW-1185">Reference proteome</keyword>
<dbReference type="InterPro" id="IPR026444">
    <property type="entry name" value="Secre_tail"/>
</dbReference>
<evidence type="ECO:0000313" key="7">
    <source>
        <dbReference type="Proteomes" id="UP001210231"/>
    </source>
</evidence>
<dbReference type="GO" id="GO:0004519">
    <property type="term" value="F:endonuclease activity"/>
    <property type="evidence" value="ECO:0007669"/>
    <property type="project" value="UniProtKB-KW"/>
</dbReference>
<evidence type="ECO:0000256" key="2">
    <source>
        <dbReference type="ARBA" id="ARBA00022722"/>
    </source>
</evidence>
<proteinExistence type="inferred from homology"/>
<accession>A0ABT4UI38</accession>
<evidence type="ECO:0000256" key="1">
    <source>
        <dbReference type="ARBA" id="ARBA00006429"/>
    </source>
</evidence>
<dbReference type="InterPro" id="IPR044925">
    <property type="entry name" value="His-Me_finger_sf"/>
</dbReference>
<dbReference type="NCBIfam" id="TIGR04183">
    <property type="entry name" value="Por_Secre_tail"/>
    <property type="match status" value="1"/>
</dbReference>
<dbReference type="Pfam" id="PF04231">
    <property type="entry name" value="Endonuclease_1"/>
    <property type="match status" value="1"/>
</dbReference>
<dbReference type="Gene3D" id="2.60.40.10">
    <property type="entry name" value="Immunoglobulins"/>
    <property type="match status" value="1"/>
</dbReference>
<name>A0ABT4UI38_9BACT</name>
<gene>
    <name evidence="6" type="ORF">O3P16_06725</name>
</gene>
<protein>
    <submittedName>
        <fullName evidence="6">Endonuclease</fullName>
    </submittedName>
</protein>
<reference evidence="6 7" key="1">
    <citation type="submission" date="2022-12" db="EMBL/GenBank/DDBJ databases">
        <title>Chitinophagaceae gen. sp. nov., a new member of the family Chitinophagaceae, isolated from soil in a chemical factory.</title>
        <authorList>
            <person name="Ke Z."/>
        </authorList>
    </citation>
    <scope>NUCLEOTIDE SEQUENCE [LARGE SCALE GENOMIC DNA]</scope>
    <source>
        <strain evidence="6 7">LY-5</strain>
    </source>
</reference>
<evidence type="ECO:0000259" key="5">
    <source>
        <dbReference type="Pfam" id="PF18962"/>
    </source>
</evidence>
<feature type="signal peptide" evidence="4">
    <location>
        <begin position="1"/>
        <end position="21"/>
    </location>
</feature>
<keyword evidence="3" id="KW-0378">Hydrolase</keyword>
<dbReference type="PANTHER" id="PTHR33607">
    <property type="entry name" value="ENDONUCLEASE-1"/>
    <property type="match status" value="1"/>
</dbReference>
<feature type="domain" description="Secretion system C-terminal sorting" evidence="5">
    <location>
        <begin position="401"/>
        <end position="473"/>
    </location>
</feature>
<evidence type="ECO:0000313" key="6">
    <source>
        <dbReference type="EMBL" id="MDA3614496.1"/>
    </source>
</evidence>
<dbReference type="InterPro" id="IPR007346">
    <property type="entry name" value="Endonuclease-I"/>
</dbReference>
<dbReference type="Pfam" id="PF18962">
    <property type="entry name" value="Por_Secre_tail"/>
    <property type="match status" value="1"/>
</dbReference>